<evidence type="ECO:0000256" key="8">
    <source>
        <dbReference type="ARBA" id="ARBA00022989"/>
    </source>
</evidence>
<dbReference type="RefSeq" id="WP_032979512.1">
    <property type="nucleotide sequence ID" value="NZ_CP012077.1"/>
</dbReference>
<proteinExistence type="inferred from homology"/>
<evidence type="ECO:0000259" key="10">
    <source>
        <dbReference type="Pfam" id="PF12693"/>
    </source>
</evidence>
<dbReference type="InterPro" id="IPR043129">
    <property type="entry name" value="ATPase_NBD"/>
</dbReference>
<evidence type="ECO:0000256" key="4">
    <source>
        <dbReference type="ARBA" id="ARBA00022475"/>
    </source>
</evidence>
<sequence>MKNMLRIALPPLAMLHPHTLLPYAWYDRRGQLARQGQDTARALATSFRGAPAEAVLHPEDAIAAEIAVPALGRARHAAVVRGALEPLVLGDLDELSIGYSASDGQGRVAVAWAPRPAIERACALLAQQGMRLRALVPAQALGGDEALLAEADPRWRAPSPGWSLQLPRQAAGHASRWRAPLRLAGAAAVLWLLGLNLYAGRLDAEARALRERMTQRVQQAFGLPVVIDPLRQAQQGLQAARGAQASGDDFLALARDAARLLPVADDNIKQLSYADQALTLQLLAEDEAARQLAATPKLLQQAAALGLQLEQQDKKPIWRITRKQP</sequence>
<feature type="domain" description="GspL periplasmic" evidence="10">
    <location>
        <begin position="174"/>
        <end position="312"/>
    </location>
</feature>
<dbReference type="Proteomes" id="UP000282741">
    <property type="component" value="Chromosome"/>
</dbReference>
<evidence type="ECO:0000256" key="5">
    <source>
        <dbReference type="ARBA" id="ARBA00022519"/>
    </source>
</evidence>
<evidence type="ECO:0000256" key="6">
    <source>
        <dbReference type="ARBA" id="ARBA00022692"/>
    </source>
</evidence>
<dbReference type="Gene3D" id="3.30.420.380">
    <property type="match status" value="1"/>
</dbReference>
<evidence type="ECO:0000313" key="12">
    <source>
        <dbReference type="Proteomes" id="UP000282741"/>
    </source>
</evidence>
<keyword evidence="5" id="KW-0997">Cell inner membrane</keyword>
<accession>A0AAN1RUJ9</accession>
<evidence type="ECO:0000256" key="7">
    <source>
        <dbReference type="ARBA" id="ARBA00022927"/>
    </source>
</evidence>
<keyword evidence="3" id="KW-0813">Transport</keyword>
<dbReference type="SUPFAM" id="SSF53067">
    <property type="entry name" value="Actin-like ATPase domain"/>
    <property type="match status" value="1"/>
</dbReference>
<evidence type="ECO:0000313" key="11">
    <source>
        <dbReference type="EMBL" id="AZW16366.1"/>
    </source>
</evidence>
<comment type="subcellular location">
    <subcellularLocation>
        <location evidence="1">Cell inner membrane</location>
    </subcellularLocation>
</comment>
<keyword evidence="7" id="KW-0653">Protein transport</keyword>
<dbReference type="EMBL" id="CP024172">
    <property type="protein sequence ID" value="AZW16366.1"/>
    <property type="molecule type" value="Genomic_DNA"/>
</dbReference>
<dbReference type="GO" id="GO:0005886">
    <property type="term" value="C:plasma membrane"/>
    <property type="evidence" value="ECO:0007669"/>
    <property type="project" value="UniProtKB-SubCell"/>
</dbReference>
<evidence type="ECO:0000256" key="3">
    <source>
        <dbReference type="ARBA" id="ARBA00022448"/>
    </source>
</evidence>
<keyword evidence="8" id="KW-1133">Transmembrane helix</keyword>
<organism evidence="11 12">
    <name type="scientific">Bordetella hinzii</name>
    <dbReference type="NCBI Taxonomy" id="103855"/>
    <lineage>
        <taxon>Bacteria</taxon>
        <taxon>Pseudomonadati</taxon>
        <taxon>Pseudomonadota</taxon>
        <taxon>Betaproteobacteria</taxon>
        <taxon>Burkholderiales</taxon>
        <taxon>Alcaligenaceae</taxon>
        <taxon>Bordetella</taxon>
    </lineage>
</organism>
<dbReference type="GO" id="GO:0015628">
    <property type="term" value="P:protein secretion by the type II secretion system"/>
    <property type="evidence" value="ECO:0007669"/>
    <property type="project" value="InterPro"/>
</dbReference>
<dbReference type="GeneID" id="92996475"/>
<reference evidence="12" key="1">
    <citation type="submission" date="2017-10" db="EMBL/GenBank/DDBJ databases">
        <title>Whole genome sequencing of various Bordetella species.</title>
        <authorList>
            <person name="Weigand M.R."/>
            <person name="Loparev V."/>
            <person name="Peng Y."/>
            <person name="Bowden K.E."/>
            <person name="Tondella M.L."/>
            <person name="Williams M.M."/>
        </authorList>
    </citation>
    <scope>NUCLEOTIDE SEQUENCE [LARGE SCALE GENOMIC DNA]</scope>
    <source>
        <strain evidence="12">H720</strain>
    </source>
</reference>
<dbReference type="AlphaFoldDB" id="A0AAN1RUJ9"/>
<dbReference type="GO" id="GO:0009276">
    <property type="term" value="C:Gram-negative-bacterium-type cell wall"/>
    <property type="evidence" value="ECO:0007669"/>
    <property type="project" value="InterPro"/>
</dbReference>
<gene>
    <name evidence="11" type="ORF">CS347_06100</name>
</gene>
<dbReference type="GO" id="GO:0015627">
    <property type="term" value="C:type II protein secretion system complex"/>
    <property type="evidence" value="ECO:0007669"/>
    <property type="project" value="InterPro"/>
</dbReference>
<dbReference type="InterPro" id="IPR007812">
    <property type="entry name" value="T2SS_protein-GspL"/>
</dbReference>
<name>A0AAN1RUJ9_9BORD</name>
<comment type="similarity">
    <text evidence="2">Belongs to the GSP L family.</text>
</comment>
<evidence type="ECO:0000256" key="1">
    <source>
        <dbReference type="ARBA" id="ARBA00004533"/>
    </source>
</evidence>
<keyword evidence="6" id="KW-0812">Transmembrane</keyword>
<evidence type="ECO:0000256" key="9">
    <source>
        <dbReference type="ARBA" id="ARBA00023136"/>
    </source>
</evidence>
<evidence type="ECO:0000256" key="2">
    <source>
        <dbReference type="ARBA" id="ARBA00005318"/>
    </source>
</evidence>
<protein>
    <submittedName>
        <fullName evidence="11">General secretion pathway protein GspL</fullName>
    </submittedName>
</protein>
<dbReference type="NCBIfam" id="TIGR01709">
    <property type="entry name" value="typeII_sec_gspL"/>
    <property type="match status" value="1"/>
</dbReference>
<keyword evidence="9" id="KW-0472">Membrane</keyword>
<keyword evidence="4" id="KW-1003">Cell membrane</keyword>
<dbReference type="Pfam" id="PF12693">
    <property type="entry name" value="GspL_C"/>
    <property type="match status" value="1"/>
</dbReference>
<dbReference type="InterPro" id="IPR025691">
    <property type="entry name" value="GspL_pp_dom"/>
</dbReference>